<reference evidence="1" key="1">
    <citation type="submission" date="2018-03" db="EMBL/GenBank/DDBJ databases">
        <title>Genomic characterization of a polymicrobial infection associated with a disease outbreak in Pacific white shrimp (Litopenaeus vannamei).</title>
        <authorList>
            <person name="Turner J.W."/>
            <person name="Bachand P.T."/>
            <person name="Tallman J."/>
            <person name="Elledge N.C."/>
            <person name="Pinnell L.J."/>
            <person name="Laughlin R.C."/>
            <person name="Zimba P.V."/>
        </authorList>
    </citation>
    <scope>NUCLEOTIDE SEQUENCE</scope>
    <source>
        <strain evidence="1">Hep-2b-22</strain>
    </source>
</reference>
<proteinExistence type="predicted"/>
<evidence type="ECO:0000313" key="2">
    <source>
        <dbReference type="Proteomes" id="UP000718715"/>
    </source>
</evidence>
<dbReference type="EMBL" id="PZOJ01000088">
    <property type="protein sequence ID" value="TMX75356.1"/>
    <property type="molecule type" value="Genomic_DNA"/>
</dbReference>
<protein>
    <submittedName>
        <fullName evidence="1">Integrase</fullName>
    </submittedName>
</protein>
<sequence>MATNATRLNQKQITSAKPKEKDYVLSDGGGLQLRVRANGSRLWNFNYHHPVTKKRVNMGLGPFPEITLANARKLALEARELVAQGVDPKEQRNHQRALEKQASEHTLLSISQEWFKIKQVSITEGYAEDVWRSLERHVFPVIGHCIISTITAPQVIELLRPIEARGSLETVKRLSQRLNEIFSFAVNSGVVSSNPLRGIRAVFRKPQKENMVALRPEELPELMRTVAQAPIRRMTRCLIEWQLHTMTRPSEAAGTRWDEIDVDAKVWVIPAHRMKKRREHRIPLTEAMLGILTVAKSLSARSEYVFPAERNLMAPYNSQTVNMALKRMGFKSRLVSHGMRSLASTALNEQGFNRDWIEAALAHVDTNQVRSAYNRTDYLEQRREMMQWWSRFILASAVGSLSIAGT</sequence>
<organism evidence="1 2">
    <name type="scientific">Photobacterium damselae</name>
    <dbReference type="NCBI Taxonomy" id="38293"/>
    <lineage>
        <taxon>Bacteria</taxon>
        <taxon>Pseudomonadati</taxon>
        <taxon>Pseudomonadota</taxon>
        <taxon>Gammaproteobacteria</taxon>
        <taxon>Vibrionales</taxon>
        <taxon>Vibrionaceae</taxon>
        <taxon>Photobacterium</taxon>
    </lineage>
</organism>
<evidence type="ECO:0000313" key="1">
    <source>
        <dbReference type="EMBL" id="TMX75356.1"/>
    </source>
</evidence>
<name>A0ACD3SZW3_PHODM</name>
<gene>
    <name evidence="1" type="ORF">DA092_10380</name>
</gene>
<accession>A0ACD3SZW3</accession>
<dbReference type="Proteomes" id="UP000718715">
    <property type="component" value="Unassembled WGS sequence"/>
</dbReference>
<comment type="caution">
    <text evidence="1">The sequence shown here is derived from an EMBL/GenBank/DDBJ whole genome shotgun (WGS) entry which is preliminary data.</text>
</comment>
<keyword evidence="2" id="KW-1185">Reference proteome</keyword>